<dbReference type="EMBL" id="BRXY01000140">
    <property type="protein sequence ID" value="GMH70492.1"/>
    <property type="molecule type" value="Genomic_DNA"/>
</dbReference>
<evidence type="ECO:0000256" key="1">
    <source>
        <dbReference type="SAM" id="MobiDB-lite"/>
    </source>
</evidence>
<proteinExistence type="predicted"/>
<evidence type="ECO:0000313" key="2">
    <source>
        <dbReference type="EMBL" id="GMH70492.1"/>
    </source>
</evidence>
<organism evidence="2 3">
    <name type="scientific">Triparma strigata</name>
    <dbReference type="NCBI Taxonomy" id="1606541"/>
    <lineage>
        <taxon>Eukaryota</taxon>
        <taxon>Sar</taxon>
        <taxon>Stramenopiles</taxon>
        <taxon>Ochrophyta</taxon>
        <taxon>Bolidophyceae</taxon>
        <taxon>Parmales</taxon>
        <taxon>Triparmaceae</taxon>
        <taxon>Triparma</taxon>
    </lineage>
</organism>
<reference evidence="3" key="1">
    <citation type="journal article" date="2023" name="Commun. Biol.">
        <title>Genome analysis of Parmales, the sister group of diatoms, reveals the evolutionary specialization of diatoms from phago-mixotrophs to photoautotrophs.</title>
        <authorList>
            <person name="Ban H."/>
            <person name="Sato S."/>
            <person name="Yoshikawa S."/>
            <person name="Yamada K."/>
            <person name="Nakamura Y."/>
            <person name="Ichinomiya M."/>
            <person name="Sato N."/>
            <person name="Blanc-Mathieu R."/>
            <person name="Endo H."/>
            <person name="Kuwata A."/>
            <person name="Ogata H."/>
        </authorList>
    </citation>
    <scope>NUCLEOTIDE SEQUENCE [LARGE SCALE GENOMIC DNA]</scope>
    <source>
        <strain evidence="3">NIES 3701</strain>
    </source>
</reference>
<dbReference type="PANTHER" id="PTHR43437">
    <property type="entry name" value="HYDROXYACYL-THIOESTER DEHYDRATASE TYPE 2, MITOCHONDRIAL-RELATED"/>
    <property type="match status" value="1"/>
</dbReference>
<dbReference type="GO" id="GO:0019171">
    <property type="term" value="F:(3R)-hydroxyacyl-[acyl-carrier-protein] dehydratase activity"/>
    <property type="evidence" value="ECO:0007669"/>
    <property type="project" value="TreeGrafter"/>
</dbReference>
<feature type="region of interest" description="Disordered" evidence="1">
    <location>
        <begin position="246"/>
        <end position="266"/>
    </location>
</feature>
<dbReference type="PANTHER" id="PTHR43437:SF3">
    <property type="entry name" value="HYDROXYACYL-THIOESTER DEHYDRATASE TYPE 2, MITOCHONDRIAL"/>
    <property type="match status" value="1"/>
</dbReference>
<dbReference type="OrthoDB" id="195198at2759"/>
<evidence type="ECO:0000313" key="3">
    <source>
        <dbReference type="Proteomes" id="UP001165085"/>
    </source>
</evidence>
<dbReference type="SUPFAM" id="SSF54637">
    <property type="entry name" value="Thioesterase/thiol ester dehydrase-isomerase"/>
    <property type="match status" value="1"/>
</dbReference>
<evidence type="ECO:0008006" key="4">
    <source>
        <dbReference type="Google" id="ProtNLM"/>
    </source>
</evidence>
<feature type="compositionally biased region" description="Acidic residues" evidence="1">
    <location>
        <begin position="246"/>
        <end position="257"/>
    </location>
</feature>
<dbReference type="Proteomes" id="UP001165085">
    <property type="component" value="Unassembled WGS sequence"/>
</dbReference>
<dbReference type="AlphaFoldDB" id="A0A9W7AJG8"/>
<protein>
    <recommendedName>
        <fullName evidence="4">MaoC-like domain-containing protein</fullName>
    </recommendedName>
</protein>
<name>A0A9W7AJG8_9STRA</name>
<dbReference type="InterPro" id="IPR050965">
    <property type="entry name" value="UPF0336/Enoyl-CoA_hydratase"/>
</dbReference>
<sequence length="266" mass="29275">MLLRRAAVSTSINQFLCRRIIASFSSQTLPLHSPNTSKSNFPPLVNNTLTYTSFDNGSEKIVAEVTGTLPLHGLGLSVGQYAELRRTFTATDLTTFGRLTGDYNPIHYEEEDEMHRPTYNEVDPVSEIVTEVATAEKIGGGDAAANTMPRIVHGILVASLFPSLISSVFPTAIYRHQKLKFVLPLLVGTKVLARCDVRGIRPLRNDDIIVELETNVWREKDGASVLTGEGECLVRGAKELGVLVEEGWEEDDGDNNETNETNETKT</sequence>
<dbReference type="GO" id="GO:0005739">
    <property type="term" value="C:mitochondrion"/>
    <property type="evidence" value="ECO:0007669"/>
    <property type="project" value="TreeGrafter"/>
</dbReference>
<keyword evidence="3" id="KW-1185">Reference proteome</keyword>
<gene>
    <name evidence="2" type="ORF">TrST_g3912</name>
</gene>
<dbReference type="Gene3D" id="3.10.129.10">
    <property type="entry name" value="Hotdog Thioesterase"/>
    <property type="match status" value="2"/>
</dbReference>
<dbReference type="InterPro" id="IPR029069">
    <property type="entry name" value="HotDog_dom_sf"/>
</dbReference>
<dbReference type="GO" id="GO:0006633">
    <property type="term" value="P:fatty acid biosynthetic process"/>
    <property type="evidence" value="ECO:0007669"/>
    <property type="project" value="TreeGrafter"/>
</dbReference>
<accession>A0A9W7AJG8</accession>
<comment type="caution">
    <text evidence="2">The sequence shown here is derived from an EMBL/GenBank/DDBJ whole genome shotgun (WGS) entry which is preliminary data.</text>
</comment>